<keyword evidence="7 16" id="KW-1133">Transmembrane helix</keyword>
<evidence type="ECO:0000256" key="9">
    <source>
        <dbReference type="ARBA" id="ARBA00023157"/>
    </source>
</evidence>
<evidence type="ECO:0000256" key="13">
    <source>
        <dbReference type="ARBA" id="ARBA00074720"/>
    </source>
</evidence>
<dbReference type="PROSITE" id="PS01209">
    <property type="entry name" value="LDLRA_1"/>
    <property type="match status" value="1"/>
</dbReference>
<dbReference type="PROSITE" id="PS50068">
    <property type="entry name" value="LDLRA_2"/>
    <property type="match status" value="3"/>
</dbReference>
<dbReference type="SUPFAM" id="SSF57424">
    <property type="entry name" value="LDL receptor-like module"/>
    <property type="match status" value="3"/>
</dbReference>
<keyword evidence="3" id="KW-1003">Cell membrane</keyword>
<evidence type="ECO:0000256" key="7">
    <source>
        <dbReference type="ARBA" id="ARBA00022989"/>
    </source>
</evidence>
<dbReference type="InterPro" id="IPR023415">
    <property type="entry name" value="LDLR_class-A_CS"/>
</dbReference>
<feature type="disulfide bond" evidence="14">
    <location>
        <begin position="195"/>
        <end position="213"/>
    </location>
</feature>
<dbReference type="PRINTS" id="PR00261">
    <property type="entry name" value="LDLRECEPTOR"/>
</dbReference>
<dbReference type="PANTHER" id="PTHR24270:SF24">
    <property type="entry name" value="LOW-DENSITY LIPOPROTEIN RECEPTOR CLASS A DOMAIN-CONTAINING PROTEIN 3"/>
    <property type="match status" value="1"/>
</dbReference>
<dbReference type="PANTHER" id="PTHR24270">
    <property type="entry name" value="LOW-DENSITY LIPOPROTEIN RECEPTOR-RELATED"/>
    <property type="match status" value="1"/>
</dbReference>
<dbReference type="InterPro" id="IPR050685">
    <property type="entry name" value="LDLR"/>
</dbReference>
<evidence type="ECO:0000256" key="10">
    <source>
        <dbReference type="ARBA" id="ARBA00023170"/>
    </source>
</evidence>
<dbReference type="AlphaFoldDB" id="A0A8C7XN28"/>
<proteinExistence type="inferred from homology"/>
<evidence type="ECO:0000256" key="12">
    <source>
        <dbReference type="ARBA" id="ARBA00023288"/>
    </source>
</evidence>
<feature type="disulfide bond" evidence="14">
    <location>
        <begin position="166"/>
        <end position="181"/>
    </location>
</feature>
<reference evidence="17" key="2">
    <citation type="submission" date="2025-09" db="UniProtKB">
        <authorList>
            <consortium name="Ensembl"/>
        </authorList>
    </citation>
    <scope>IDENTIFICATION</scope>
</reference>
<evidence type="ECO:0000256" key="3">
    <source>
        <dbReference type="ARBA" id="ARBA00022475"/>
    </source>
</evidence>
<evidence type="ECO:0000256" key="14">
    <source>
        <dbReference type="PROSITE-ProRule" id="PRU00124"/>
    </source>
</evidence>
<comment type="caution">
    <text evidence="14">Lacks conserved residue(s) required for the propagation of feature annotation.</text>
</comment>
<keyword evidence="5" id="KW-0732">Signal</keyword>
<evidence type="ECO:0000313" key="17">
    <source>
        <dbReference type="Ensembl" id="ENSOSIP00000014519.1"/>
    </source>
</evidence>
<dbReference type="Proteomes" id="UP000694383">
    <property type="component" value="Unplaced"/>
</dbReference>
<dbReference type="Gene3D" id="4.10.400.10">
    <property type="entry name" value="Low-density Lipoprotein Receptor"/>
    <property type="match status" value="3"/>
</dbReference>
<feature type="disulfide bond" evidence="14">
    <location>
        <begin position="207"/>
        <end position="222"/>
    </location>
</feature>
<keyword evidence="18" id="KW-1185">Reference proteome</keyword>
<evidence type="ECO:0000256" key="11">
    <source>
        <dbReference type="ARBA" id="ARBA00023180"/>
    </source>
</evidence>
<dbReference type="GO" id="GO:0006898">
    <property type="term" value="P:receptor-mediated endocytosis"/>
    <property type="evidence" value="ECO:0007669"/>
    <property type="project" value="TreeGrafter"/>
</dbReference>
<reference evidence="17" key="1">
    <citation type="submission" date="2025-08" db="UniProtKB">
        <authorList>
            <consortium name="Ensembl"/>
        </authorList>
    </citation>
    <scope>IDENTIFICATION</scope>
</reference>
<dbReference type="Pfam" id="PF00057">
    <property type="entry name" value="Ldl_recept_a"/>
    <property type="match status" value="3"/>
</dbReference>
<feature type="region of interest" description="Disordered" evidence="15">
    <location>
        <begin position="307"/>
        <end position="327"/>
    </location>
</feature>
<feature type="disulfide bond" evidence="14">
    <location>
        <begin position="124"/>
        <end position="139"/>
    </location>
</feature>
<keyword evidence="12" id="KW-0449">Lipoprotein</keyword>
<keyword evidence="4 16" id="KW-0812">Transmembrane</keyword>
<comment type="similarity">
    <text evidence="2">Belongs to the LDLR family.</text>
</comment>
<evidence type="ECO:0000256" key="15">
    <source>
        <dbReference type="SAM" id="MobiDB-lite"/>
    </source>
</evidence>
<dbReference type="Ensembl" id="ENSOSIT00000015351.1">
    <property type="protein sequence ID" value="ENSOSIP00000014519.1"/>
    <property type="gene ID" value="ENSOSIG00000008208.1"/>
</dbReference>
<dbReference type="CDD" id="cd00112">
    <property type="entry name" value="LDLa"/>
    <property type="match status" value="3"/>
</dbReference>
<dbReference type="InterPro" id="IPR002172">
    <property type="entry name" value="LDrepeatLR_classA_rpt"/>
</dbReference>
<organism evidence="17 18">
    <name type="scientific">Oryzias sinensis</name>
    <name type="common">Chinese medaka</name>
    <dbReference type="NCBI Taxonomy" id="183150"/>
    <lineage>
        <taxon>Eukaryota</taxon>
        <taxon>Metazoa</taxon>
        <taxon>Chordata</taxon>
        <taxon>Craniata</taxon>
        <taxon>Vertebrata</taxon>
        <taxon>Euteleostomi</taxon>
        <taxon>Actinopterygii</taxon>
        <taxon>Neopterygii</taxon>
        <taxon>Teleostei</taxon>
        <taxon>Neoteleostei</taxon>
        <taxon>Acanthomorphata</taxon>
        <taxon>Ovalentaria</taxon>
        <taxon>Atherinomorphae</taxon>
        <taxon>Beloniformes</taxon>
        <taxon>Adrianichthyidae</taxon>
        <taxon>Oryziinae</taxon>
        <taxon>Oryzias</taxon>
    </lineage>
</organism>
<evidence type="ECO:0000313" key="18">
    <source>
        <dbReference type="Proteomes" id="UP000694383"/>
    </source>
</evidence>
<feature type="disulfide bond" evidence="14">
    <location>
        <begin position="188"/>
        <end position="200"/>
    </location>
</feature>
<keyword evidence="9 14" id="KW-1015">Disulfide bond</keyword>
<accession>A0A8C7XN28</accession>
<feature type="disulfide bond" evidence="14">
    <location>
        <begin position="112"/>
        <end position="130"/>
    </location>
</feature>
<sequence>MNFGGWYIWRRGGPFTWWTSKKPFSQHLPLKKSLRSLPKLRNCKKKWTTSHSSCACWNRPKLWSSPWDPQRSWQQWLDQPECYTTLRPDQESQLLPGNNFTTECNIPGNFMCGDGKCVPGGWQCDGLPDCSDKSDEKGCPKGKSKCAPTFFACASGIHCIIGRFRCNGFRDCPDGSDEDNCTGNPLVCSETRFKCRNGRCVDRSFLCNGQDNCQDNSDEELCLTTAEAPGEDFVTLDYRLRYYPNITYAVIGSAVIFVLVVALLALVLHHQRKRSVLLPRGVRGSSHHHHHHQPLLLSRLVILDRGHMQSRSSDPPPTSPTLAGQYSSSPQAMQLLSGALYTSTPSMDSPPSYSEAVMDVSRPPWFDLPPPPYLPDGDPPSEGELPQYDGLQDCPSPQAAHLSAPSTPRTLASGTRPDLSPKDESEL</sequence>
<evidence type="ECO:0000256" key="8">
    <source>
        <dbReference type="ARBA" id="ARBA00023136"/>
    </source>
</evidence>
<keyword evidence="11" id="KW-0325">Glycoprotein</keyword>
<dbReference type="FunFam" id="4.10.400.10:FF:000104">
    <property type="entry name" value="Low-density lipoprotein receptor class A domain-containing protein 3"/>
    <property type="match status" value="1"/>
</dbReference>
<dbReference type="SMART" id="SM00192">
    <property type="entry name" value="LDLa"/>
    <property type="match status" value="3"/>
</dbReference>
<dbReference type="GeneTree" id="ENSGT00940000160574"/>
<evidence type="ECO:0000256" key="5">
    <source>
        <dbReference type="ARBA" id="ARBA00022729"/>
    </source>
</evidence>
<keyword evidence="10" id="KW-0675">Receptor</keyword>
<keyword evidence="6" id="KW-0677">Repeat</keyword>
<evidence type="ECO:0000256" key="16">
    <source>
        <dbReference type="SAM" id="Phobius"/>
    </source>
</evidence>
<protein>
    <recommendedName>
        <fullName evidence="13">Low-density lipoprotein receptor class A domain-containing protein 3</fullName>
    </recommendedName>
</protein>
<evidence type="ECO:0000256" key="2">
    <source>
        <dbReference type="ARBA" id="ARBA00009939"/>
    </source>
</evidence>
<name>A0A8C7XN28_9TELE</name>
<feature type="transmembrane region" description="Helical" evidence="16">
    <location>
        <begin position="246"/>
        <end position="268"/>
    </location>
</feature>
<feature type="region of interest" description="Disordered" evidence="15">
    <location>
        <begin position="367"/>
        <end position="427"/>
    </location>
</feature>
<feature type="compositionally biased region" description="Polar residues" evidence="15">
    <location>
        <begin position="404"/>
        <end position="413"/>
    </location>
</feature>
<evidence type="ECO:0000256" key="4">
    <source>
        <dbReference type="ARBA" id="ARBA00022692"/>
    </source>
</evidence>
<evidence type="ECO:0000256" key="1">
    <source>
        <dbReference type="ARBA" id="ARBA00004251"/>
    </source>
</evidence>
<keyword evidence="8 16" id="KW-0472">Membrane</keyword>
<dbReference type="InterPro" id="IPR036055">
    <property type="entry name" value="LDL_receptor-like_sf"/>
</dbReference>
<dbReference type="GO" id="GO:0005886">
    <property type="term" value="C:plasma membrane"/>
    <property type="evidence" value="ECO:0007669"/>
    <property type="project" value="UniProtKB-SubCell"/>
</dbReference>
<comment type="subcellular location">
    <subcellularLocation>
        <location evidence="1">Cell membrane</location>
        <topology evidence="1">Single-pass type I membrane protein</topology>
    </subcellularLocation>
</comment>
<evidence type="ECO:0000256" key="6">
    <source>
        <dbReference type="ARBA" id="ARBA00022737"/>
    </source>
</evidence>
<feature type="compositionally biased region" description="Pro residues" evidence="15">
    <location>
        <begin position="367"/>
        <end position="378"/>
    </location>
</feature>